<gene>
    <name evidence="4" type="ORF">FrCorBMG51_13730</name>
</gene>
<feature type="region of interest" description="Disordered" evidence="2">
    <location>
        <begin position="218"/>
        <end position="253"/>
    </location>
</feature>
<dbReference type="EMBL" id="JWIO01000020">
    <property type="protein sequence ID" value="KLL11074.1"/>
    <property type="molecule type" value="Genomic_DNA"/>
</dbReference>
<evidence type="ECO:0000256" key="2">
    <source>
        <dbReference type="SAM" id="MobiDB-lite"/>
    </source>
</evidence>
<keyword evidence="1" id="KW-0813">Transport</keyword>
<sequence>MDVPEPRRLEYTEALRRLRLMLGDLAEQTSKILLDATSAVTGQADTAGVHAAVACLRDCCQDLDEDLVLLLARQNPVAGDLHLVVAGLRTAAAVQRMAELADHVAATADLRAPTVVVPVGLRPTLSQLGRLCAEQASSLATAICADDPAAAAWRVTVGDDPIDRIHRQLMAALTDPGWPHGIQQAVDLALLSRYYERYADQAVTAARQLVRLRWVPSVSDNLDDPDRPDGPGTAGDPAGRAPAHLLPGGRPER</sequence>
<feature type="domain" description="PhoU" evidence="3">
    <location>
        <begin position="125"/>
        <end position="207"/>
    </location>
</feature>
<proteinExistence type="predicted"/>
<dbReference type="SUPFAM" id="SSF109755">
    <property type="entry name" value="PhoU-like"/>
    <property type="match status" value="1"/>
</dbReference>
<organism evidence="4 5">
    <name type="scientific">Protofrankia coriariae</name>
    <dbReference type="NCBI Taxonomy" id="1562887"/>
    <lineage>
        <taxon>Bacteria</taxon>
        <taxon>Bacillati</taxon>
        <taxon>Actinomycetota</taxon>
        <taxon>Actinomycetes</taxon>
        <taxon>Frankiales</taxon>
        <taxon>Frankiaceae</taxon>
        <taxon>Protofrankia</taxon>
    </lineage>
</organism>
<name>A0ABR5F300_9ACTN</name>
<evidence type="ECO:0000256" key="1">
    <source>
        <dbReference type="ARBA" id="ARBA00022592"/>
    </source>
</evidence>
<dbReference type="InterPro" id="IPR038078">
    <property type="entry name" value="PhoU-like_sf"/>
</dbReference>
<keyword evidence="5" id="KW-1185">Reference proteome</keyword>
<dbReference type="PANTHER" id="PTHR42930">
    <property type="entry name" value="PHOSPHATE-SPECIFIC TRANSPORT SYSTEM ACCESSORY PROTEIN PHOU"/>
    <property type="match status" value="1"/>
</dbReference>
<evidence type="ECO:0000313" key="4">
    <source>
        <dbReference type="EMBL" id="KLL11074.1"/>
    </source>
</evidence>
<comment type="caution">
    <text evidence="4">The sequence shown here is derived from an EMBL/GenBank/DDBJ whole genome shotgun (WGS) entry which is preliminary data.</text>
</comment>
<dbReference type="PANTHER" id="PTHR42930:SF3">
    <property type="entry name" value="PHOSPHATE-SPECIFIC TRANSPORT SYSTEM ACCESSORY PROTEIN PHOU"/>
    <property type="match status" value="1"/>
</dbReference>
<dbReference type="Pfam" id="PF01895">
    <property type="entry name" value="PhoU"/>
    <property type="match status" value="1"/>
</dbReference>
<accession>A0ABR5F300</accession>
<dbReference type="InterPro" id="IPR028366">
    <property type="entry name" value="PhoU"/>
</dbReference>
<dbReference type="Proteomes" id="UP000035425">
    <property type="component" value="Unassembled WGS sequence"/>
</dbReference>
<evidence type="ECO:0000259" key="3">
    <source>
        <dbReference type="Pfam" id="PF01895"/>
    </source>
</evidence>
<evidence type="ECO:0000313" key="5">
    <source>
        <dbReference type="Proteomes" id="UP000035425"/>
    </source>
</evidence>
<protein>
    <submittedName>
        <fullName evidence="4">Phosphate uptake regulator PhoU</fullName>
    </submittedName>
</protein>
<dbReference type="Gene3D" id="1.20.58.220">
    <property type="entry name" value="Phosphate transport system protein phou homolog 2, domain 2"/>
    <property type="match status" value="1"/>
</dbReference>
<dbReference type="RefSeq" id="WP_052914657.1">
    <property type="nucleotide sequence ID" value="NZ_JWIO01000020.1"/>
</dbReference>
<reference evidence="4 5" key="1">
    <citation type="submission" date="2014-12" db="EMBL/GenBank/DDBJ databases">
        <title>Frankia sp. BMG5.1 draft genome.</title>
        <authorList>
            <person name="Gtari M."/>
            <person name="Ghodhbane-Gtari F."/>
            <person name="Nouioui I."/>
            <person name="Ktari A."/>
            <person name="Hezbri K."/>
            <person name="Mimouni W."/>
            <person name="Sbissi I."/>
            <person name="Ayari A."/>
            <person name="Yamanaka T."/>
            <person name="Normand P."/>
            <person name="Tisa L.S."/>
            <person name="Boudabous A."/>
        </authorList>
    </citation>
    <scope>NUCLEOTIDE SEQUENCE [LARGE SCALE GENOMIC DNA]</scope>
    <source>
        <strain evidence="4 5">BMG5.1</strain>
    </source>
</reference>
<keyword evidence="1" id="KW-0592">Phosphate transport</keyword>
<dbReference type="InterPro" id="IPR026022">
    <property type="entry name" value="PhoU_dom"/>
</dbReference>
<feature type="compositionally biased region" description="Low complexity" evidence="2">
    <location>
        <begin position="230"/>
        <end position="243"/>
    </location>
</feature>